<gene>
    <name evidence="1" type="ORF">B0H16DRAFT_1767735</name>
</gene>
<comment type="caution">
    <text evidence="1">The sequence shown here is derived from an EMBL/GenBank/DDBJ whole genome shotgun (WGS) entry which is preliminary data.</text>
</comment>
<sequence>MWHSPLATVAEPRVTEFSSGSTVDGMAPKLPSQHPKLPRELERLIFEMAASSQGNICNLILVASRVKEWVEPLLYRVIASENFAGRPIAPLNTLVHKIGSKPSVFWSTSVKSLVFFPDPTARNLDNEALERILAACTGLVRLRTAPLHSRFLPALGNFSALRHLCTEITTLFGGVSLVDFAHPAFRNITHLELLDDVPDETAHQICNGLAHIPKLTHIAFNAEVLYRALFPLLHLFTHLRAIVLFGDDEEYDLNLPVGLTMDERFISIEQEDWHRDWLCGADTGEDFWALADEFLAARRAGKVDRSCFHIYDQENGWRVNS</sequence>
<keyword evidence="2" id="KW-1185">Reference proteome</keyword>
<evidence type="ECO:0000313" key="1">
    <source>
        <dbReference type="EMBL" id="KAJ7734133.1"/>
    </source>
</evidence>
<dbReference type="AlphaFoldDB" id="A0AAD7I366"/>
<name>A0AAD7I366_9AGAR</name>
<proteinExistence type="predicted"/>
<reference evidence="1" key="1">
    <citation type="submission" date="2023-03" db="EMBL/GenBank/DDBJ databases">
        <title>Massive genome expansion in bonnet fungi (Mycena s.s.) driven by repeated elements and novel gene families across ecological guilds.</title>
        <authorList>
            <consortium name="Lawrence Berkeley National Laboratory"/>
            <person name="Harder C.B."/>
            <person name="Miyauchi S."/>
            <person name="Viragh M."/>
            <person name="Kuo A."/>
            <person name="Thoen E."/>
            <person name="Andreopoulos B."/>
            <person name="Lu D."/>
            <person name="Skrede I."/>
            <person name="Drula E."/>
            <person name="Henrissat B."/>
            <person name="Morin E."/>
            <person name="Kohler A."/>
            <person name="Barry K."/>
            <person name="LaButti K."/>
            <person name="Morin E."/>
            <person name="Salamov A."/>
            <person name="Lipzen A."/>
            <person name="Mereny Z."/>
            <person name="Hegedus B."/>
            <person name="Baldrian P."/>
            <person name="Stursova M."/>
            <person name="Weitz H."/>
            <person name="Taylor A."/>
            <person name="Grigoriev I.V."/>
            <person name="Nagy L.G."/>
            <person name="Martin F."/>
            <person name="Kauserud H."/>
        </authorList>
    </citation>
    <scope>NUCLEOTIDE SEQUENCE</scope>
    <source>
        <strain evidence="1">CBHHK182m</strain>
    </source>
</reference>
<protein>
    <submittedName>
        <fullName evidence="1">Uncharacterized protein</fullName>
    </submittedName>
</protein>
<organism evidence="1 2">
    <name type="scientific">Mycena metata</name>
    <dbReference type="NCBI Taxonomy" id="1033252"/>
    <lineage>
        <taxon>Eukaryota</taxon>
        <taxon>Fungi</taxon>
        <taxon>Dikarya</taxon>
        <taxon>Basidiomycota</taxon>
        <taxon>Agaricomycotina</taxon>
        <taxon>Agaricomycetes</taxon>
        <taxon>Agaricomycetidae</taxon>
        <taxon>Agaricales</taxon>
        <taxon>Marasmiineae</taxon>
        <taxon>Mycenaceae</taxon>
        <taxon>Mycena</taxon>
    </lineage>
</organism>
<evidence type="ECO:0000313" key="2">
    <source>
        <dbReference type="Proteomes" id="UP001215598"/>
    </source>
</evidence>
<dbReference type="Proteomes" id="UP001215598">
    <property type="component" value="Unassembled WGS sequence"/>
</dbReference>
<accession>A0AAD7I366</accession>
<dbReference type="EMBL" id="JARKIB010000134">
    <property type="protein sequence ID" value="KAJ7734133.1"/>
    <property type="molecule type" value="Genomic_DNA"/>
</dbReference>